<reference evidence="2" key="1">
    <citation type="submission" date="2019-08" db="EMBL/GenBank/DDBJ databases">
        <authorList>
            <person name="Kucharzyk K."/>
            <person name="Murdoch R.W."/>
            <person name="Higgins S."/>
            <person name="Loffler F."/>
        </authorList>
    </citation>
    <scope>NUCLEOTIDE SEQUENCE</scope>
</reference>
<feature type="compositionally biased region" description="Basic and acidic residues" evidence="1">
    <location>
        <begin position="122"/>
        <end position="163"/>
    </location>
</feature>
<evidence type="ECO:0000256" key="1">
    <source>
        <dbReference type="SAM" id="MobiDB-lite"/>
    </source>
</evidence>
<proteinExistence type="predicted"/>
<feature type="region of interest" description="Disordered" evidence="1">
    <location>
        <begin position="1"/>
        <end position="37"/>
    </location>
</feature>
<comment type="caution">
    <text evidence="2">The sequence shown here is derived from an EMBL/GenBank/DDBJ whole genome shotgun (WGS) entry which is preliminary data.</text>
</comment>
<name>A0A645FHJ7_9ZZZZ</name>
<organism evidence="2">
    <name type="scientific">bioreactor metagenome</name>
    <dbReference type="NCBI Taxonomy" id="1076179"/>
    <lineage>
        <taxon>unclassified sequences</taxon>
        <taxon>metagenomes</taxon>
        <taxon>ecological metagenomes</taxon>
    </lineage>
</organism>
<feature type="region of interest" description="Disordered" evidence="1">
    <location>
        <begin position="116"/>
        <end position="163"/>
    </location>
</feature>
<accession>A0A645FHJ7</accession>
<dbReference type="AlphaFoldDB" id="A0A645FHJ7"/>
<gene>
    <name evidence="2" type="ORF">SDC9_160139</name>
</gene>
<evidence type="ECO:0000313" key="2">
    <source>
        <dbReference type="EMBL" id="MPN12819.1"/>
    </source>
</evidence>
<dbReference type="EMBL" id="VSSQ01059240">
    <property type="protein sequence ID" value="MPN12819.1"/>
    <property type="molecule type" value="Genomic_DNA"/>
</dbReference>
<sequence>MHQIQQRREKHKQELNGFRQSRDEGRNGAGQKHGSHDFLALGPGCVIHGQGRSGQSKHHDGEETCHVLAGNTHHAARGRTPELAKVVNTRNVKPEHTVQRVVQAHGDQQAVEETVNANADGAKADDAGAEVDQRGVDERPQEEQRDADDEARQYGDDGHAAPAAEERQKIRCFGFVEFVVAVCRDEAAQNADELVVDFAKCGICLCAGDGRYHIRAEHCLHGQPGHQARKA</sequence>
<protein>
    <submittedName>
        <fullName evidence="2">Uncharacterized protein</fullName>
    </submittedName>
</protein>